<dbReference type="PANTHER" id="PTHR47691">
    <property type="entry name" value="REGULATOR-RELATED"/>
    <property type="match status" value="1"/>
</dbReference>
<reference evidence="7" key="1">
    <citation type="journal article" date="2012" name="J. Bacteriol.">
        <title>Genome Sequence of Micromonospora lupini Lupac 08, Isolated from Root Nodules of Lupinus angustifolius.</title>
        <authorList>
            <person name="Alonso-Vega P."/>
            <person name="Normand P."/>
            <person name="Bacigalupe R."/>
            <person name="Pujic P."/>
            <person name="Lajus A."/>
            <person name="Vallenet D."/>
            <person name="Carro L."/>
            <person name="Coll P."/>
            <person name="Trujillo M.E."/>
        </authorList>
    </citation>
    <scope>NUCLEOTIDE SEQUENCE [LARGE SCALE GENOMIC DNA]</scope>
    <source>
        <strain evidence="7">Lupac 08</strain>
    </source>
</reference>
<dbReference type="Pfam" id="PF03704">
    <property type="entry name" value="BTAD"/>
    <property type="match status" value="1"/>
</dbReference>
<sequence length="1110" mass="118599">MNSSPAAPVPASGPAGGTIGGVQISLLGPLQVRVDPTTTIEIHGARLRRLLILLALAPGRVVSVAHLVDALWEDEPPAAAGNALQALVSRLRRAVPGLPVDARPGGYRLTLDPEAVDLHRFEAAVLAGRALLPADPGAARKVLEEALALWRGSALADVAGAPFARAPLARLDELRLTATEELIEARSTLEDPAHLVPWLRELVTAYPLRERLAGQLIRTLHRAGRPSEALAAYERLRTELADTLGADPGPEVAALHLAVLRGQPVDPAPPDTHTAPRSAPAPSAAARARGALPTALTSFVGREAAVDRVGALLDRARLVTLTGPGGAGKTRLAIESAREVAARFPDGVWLVELAPVTEPAEVPQALLGLLGLREQAFFAGSQSRIPPGEATEPTVRAIDALASRRALLVLDNCEHLLDAAAELADRLLTACPDVRVLVTSREPLGITGEALHPVESLEQPPTGADPVTALTYPSVRLFADRAAAVRPDFEVDDRTVGPVVGICRSLDGMPLAIELAAARLRAMTAEQVATRLDDRFRLLTGGSRTALPRHQTLRAVVDWSWDLLDEADRALWRRLAVFAGGATAAAVERVCGGGELAAPEVLDRLFALVEKSLVIVSDAAEPRYQMLETIREYGLDRLGEAGEEQRVRRAHADEFLQLAERADRELRGRDQLRWVRRLRAEHDNLHGALRWAIGADEVTRAVRLTGALGWYWWSRGNRLEGADLAREVLVLAERSVGRPDGDDDKPTATALASAYLAGALNTLSAHADFETAQVWMHRVVTLADGGADSPLLRMAGAMTLMFDPATQVQGLAALRRLFTDEDPWVAGAARMMHGHTQLNLGVPAESAADDFRAALELFSGVGDRWGLSTTRFSLGELAGRTGDRDFAIDQLRAALRDVEELGAAEDVPQMRSRLAQLYWQVGEHELARTLLTEAQEEAERLGADEPRAGVAHVWSELLRDCGDWEQAARWADRAAELVRRRSIAPQWSAMLATSLGHVAAAQGEPAVARTHLDQALELALASGDAPVVAITLVGYADLALRSGRPAVAATVLGAADGVRGGDDQGALDAIRVALAARAALGESEFTEAYAGGRRVRSDGVPELLRVTLDA</sequence>
<dbReference type="PROSITE" id="PS51755">
    <property type="entry name" value="OMPR_PHOB"/>
    <property type="match status" value="1"/>
</dbReference>
<feature type="domain" description="OmpR/PhoB-type" evidence="5">
    <location>
        <begin position="14"/>
        <end position="120"/>
    </location>
</feature>
<dbReference type="InterPro" id="IPR005158">
    <property type="entry name" value="BTAD"/>
</dbReference>
<dbReference type="Pfam" id="PF13401">
    <property type="entry name" value="AAA_22"/>
    <property type="match status" value="1"/>
</dbReference>
<dbReference type="Pfam" id="PF13424">
    <property type="entry name" value="TPR_12"/>
    <property type="match status" value="1"/>
</dbReference>
<comment type="caution">
    <text evidence="6">The sequence shown here is derived from an EMBL/GenBank/DDBJ whole genome shotgun (WGS) entry which is preliminary data.</text>
</comment>
<dbReference type="InterPro" id="IPR011990">
    <property type="entry name" value="TPR-like_helical_dom_sf"/>
</dbReference>
<dbReference type="GO" id="GO:0000160">
    <property type="term" value="P:phosphorelay signal transduction system"/>
    <property type="evidence" value="ECO:0007669"/>
    <property type="project" value="InterPro"/>
</dbReference>
<keyword evidence="2 3" id="KW-0238">DNA-binding</keyword>
<evidence type="ECO:0000256" key="1">
    <source>
        <dbReference type="ARBA" id="ARBA00005820"/>
    </source>
</evidence>
<proteinExistence type="inferred from homology"/>
<organism evidence="6 7">
    <name type="scientific">Micromonospora lupini str. Lupac 08</name>
    <dbReference type="NCBI Taxonomy" id="1150864"/>
    <lineage>
        <taxon>Bacteria</taxon>
        <taxon>Bacillati</taxon>
        <taxon>Actinomycetota</taxon>
        <taxon>Actinomycetes</taxon>
        <taxon>Micromonosporales</taxon>
        <taxon>Micromonosporaceae</taxon>
        <taxon>Micromonospora</taxon>
    </lineage>
</organism>
<feature type="region of interest" description="Disordered" evidence="4">
    <location>
        <begin position="263"/>
        <end position="287"/>
    </location>
</feature>
<dbReference type="InterPro" id="IPR049945">
    <property type="entry name" value="AAA_22"/>
</dbReference>
<dbReference type="eggNOG" id="COG3903">
    <property type="taxonomic scope" value="Bacteria"/>
</dbReference>
<dbReference type="InterPro" id="IPR001867">
    <property type="entry name" value="OmpR/PhoB-type_DNA-bd"/>
</dbReference>
<dbReference type="Proteomes" id="UP000003448">
    <property type="component" value="Unassembled WGS sequence"/>
</dbReference>
<dbReference type="STRING" id="1150864.MILUP08_41339"/>
<dbReference type="InterPro" id="IPR036388">
    <property type="entry name" value="WH-like_DNA-bd_sf"/>
</dbReference>
<accession>I0KXX8</accession>
<dbReference type="SUPFAM" id="SSF52540">
    <property type="entry name" value="P-loop containing nucleoside triphosphate hydrolases"/>
    <property type="match status" value="1"/>
</dbReference>
<dbReference type="InterPro" id="IPR058852">
    <property type="entry name" value="HTH_77"/>
</dbReference>
<dbReference type="InterPro" id="IPR027417">
    <property type="entry name" value="P-loop_NTPase"/>
</dbReference>
<dbReference type="GO" id="GO:0016887">
    <property type="term" value="F:ATP hydrolysis activity"/>
    <property type="evidence" value="ECO:0007669"/>
    <property type="project" value="InterPro"/>
</dbReference>
<dbReference type="SUPFAM" id="SSF46894">
    <property type="entry name" value="C-terminal effector domain of the bipartite response regulators"/>
    <property type="match status" value="1"/>
</dbReference>
<dbReference type="PANTHER" id="PTHR47691:SF3">
    <property type="entry name" value="HTH-TYPE TRANSCRIPTIONAL REGULATOR RV0890C-RELATED"/>
    <property type="match status" value="1"/>
</dbReference>
<dbReference type="AlphaFoldDB" id="I0KXX8"/>
<evidence type="ECO:0000313" key="7">
    <source>
        <dbReference type="Proteomes" id="UP000003448"/>
    </source>
</evidence>
<dbReference type="Pfam" id="PF00486">
    <property type="entry name" value="Trans_reg_C"/>
    <property type="match status" value="1"/>
</dbReference>
<evidence type="ECO:0000256" key="3">
    <source>
        <dbReference type="PROSITE-ProRule" id="PRU01091"/>
    </source>
</evidence>
<comment type="similarity">
    <text evidence="1">Belongs to the AfsR/DnrI/RedD regulatory family.</text>
</comment>
<dbReference type="OrthoDB" id="33864at2"/>
<dbReference type="CDD" id="cd15831">
    <property type="entry name" value="BTAD"/>
    <property type="match status" value="1"/>
</dbReference>
<dbReference type="SMART" id="SM01043">
    <property type="entry name" value="BTAD"/>
    <property type="match status" value="1"/>
</dbReference>
<keyword evidence="7" id="KW-1185">Reference proteome</keyword>
<dbReference type="Gene3D" id="3.40.50.300">
    <property type="entry name" value="P-loop containing nucleotide triphosphate hydrolases"/>
    <property type="match status" value="1"/>
</dbReference>
<dbReference type="EMBL" id="CAIE01000013">
    <property type="protein sequence ID" value="CCH16425.1"/>
    <property type="molecule type" value="Genomic_DNA"/>
</dbReference>
<evidence type="ECO:0000256" key="4">
    <source>
        <dbReference type="SAM" id="MobiDB-lite"/>
    </source>
</evidence>
<dbReference type="Gene3D" id="1.10.10.10">
    <property type="entry name" value="Winged helix-like DNA-binding domain superfamily/Winged helix DNA-binding domain"/>
    <property type="match status" value="1"/>
</dbReference>
<evidence type="ECO:0000259" key="5">
    <source>
        <dbReference type="PROSITE" id="PS51755"/>
    </source>
</evidence>
<dbReference type="GO" id="GO:0006355">
    <property type="term" value="P:regulation of DNA-templated transcription"/>
    <property type="evidence" value="ECO:0007669"/>
    <property type="project" value="InterPro"/>
</dbReference>
<dbReference type="SMART" id="SM00862">
    <property type="entry name" value="Trans_reg_C"/>
    <property type="match status" value="1"/>
</dbReference>
<feature type="compositionally biased region" description="Low complexity" evidence="4">
    <location>
        <begin position="275"/>
        <end position="287"/>
    </location>
</feature>
<dbReference type="PRINTS" id="PR00364">
    <property type="entry name" value="DISEASERSIST"/>
</dbReference>
<evidence type="ECO:0000256" key="2">
    <source>
        <dbReference type="ARBA" id="ARBA00023125"/>
    </source>
</evidence>
<gene>
    <name evidence="6" type="ORF">MILUP08_41339</name>
</gene>
<protein>
    <submittedName>
        <fullName evidence="6">Transcriptional regulator, winged helix family</fullName>
    </submittedName>
</protein>
<dbReference type="GO" id="GO:0003677">
    <property type="term" value="F:DNA binding"/>
    <property type="evidence" value="ECO:0007669"/>
    <property type="project" value="UniProtKB-UniRule"/>
</dbReference>
<dbReference type="Gene3D" id="1.25.40.10">
    <property type="entry name" value="Tetratricopeptide repeat domain"/>
    <property type="match status" value="2"/>
</dbReference>
<dbReference type="eggNOG" id="COG3629">
    <property type="taxonomic scope" value="Bacteria"/>
</dbReference>
<dbReference type="InterPro" id="IPR016032">
    <property type="entry name" value="Sig_transdc_resp-reg_C-effctor"/>
</dbReference>
<evidence type="ECO:0000313" key="6">
    <source>
        <dbReference type="EMBL" id="CCH16425.1"/>
    </source>
</evidence>
<name>I0KXX8_9ACTN</name>
<dbReference type="SUPFAM" id="SSF48452">
    <property type="entry name" value="TPR-like"/>
    <property type="match status" value="2"/>
</dbReference>
<feature type="DNA-binding region" description="OmpR/PhoB-type" evidence="3">
    <location>
        <begin position="14"/>
        <end position="120"/>
    </location>
</feature>
<dbReference type="Pfam" id="PF25872">
    <property type="entry name" value="HTH_77"/>
    <property type="match status" value="1"/>
</dbReference>